<gene>
    <name evidence="1" type="ORF">ACFPK0_16875</name>
</gene>
<dbReference type="RefSeq" id="WP_377342422.1">
    <property type="nucleotide sequence ID" value="NZ_JALBWS010000005.1"/>
</dbReference>
<protein>
    <submittedName>
        <fullName evidence="1">Uncharacterized protein</fullName>
    </submittedName>
</protein>
<evidence type="ECO:0000313" key="2">
    <source>
        <dbReference type="Proteomes" id="UP001596018"/>
    </source>
</evidence>
<name>A0ABW0K0I1_9GAMM</name>
<keyword evidence="2" id="KW-1185">Reference proteome</keyword>
<comment type="caution">
    <text evidence="1">The sequence shown here is derived from an EMBL/GenBank/DDBJ whole genome shotgun (WGS) entry which is preliminary data.</text>
</comment>
<sequence length="61" mass="6745">MIYLSEAYVPNQSKLITDFFLGGTLALLGQVVTHSTQDVHTIHLRTLSKIVRLAPVFPVPP</sequence>
<proteinExistence type="predicted"/>
<reference evidence="2" key="1">
    <citation type="journal article" date="2019" name="Int. J. Syst. Evol. Microbiol.">
        <title>The Global Catalogue of Microorganisms (GCM) 10K type strain sequencing project: providing services to taxonomists for standard genome sequencing and annotation.</title>
        <authorList>
            <consortium name="The Broad Institute Genomics Platform"/>
            <consortium name="The Broad Institute Genome Sequencing Center for Infectious Disease"/>
            <person name="Wu L."/>
            <person name="Ma J."/>
        </authorList>
    </citation>
    <scope>NUCLEOTIDE SEQUENCE [LARGE SCALE GENOMIC DNA]</scope>
    <source>
        <strain evidence="2">KACC 12822</strain>
    </source>
</reference>
<dbReference type="Proteomes" id="UP001596018">
    <property type="component" value="Unassembled WGS sequence"/>
</dbReference>
<feature type="non-terminal residue" evidence="1">
    <location>
        <position position="61"/>
    </location>
</feature>
<evidence type="ECO:0000313" key="1">
    <source>
        <dbReference type="EMBL" id="MFC5441685.1"/>
    </source>
</evidence>
<accession>A0ABW0K0I1</accession>
<organism evidence="1 2">
    <name type="scientific">Rhodanobacter ginsenosidimutans</name>
    <dbReference type="NCBI Taxonomy" id="490571"/>
    <lineage>
        <taxon>Bacteria</taxon>
        <taxon>Pseudomonadati</taxon>
        <taxon>Pseudomonadota</taxon>
        <taxon>Gammaproteobacteria</taxon>
        <taxon>Lysobacterales</taxon>
        <taxon>Rhodanobacteraceae</taxon>
        <taxon>Rhodanobacter</taxon>
    </lineage>
</organism>
<dbReference type="EMBL" id="JBHSMM010000009">
    <property type="protein sequence ID" value="MFC5441685.1"/>
    <property type="molecule type" value="Genomic_DNA"/>
</dbReference>